<dbReference type="CDD" id="cd06261">
    <property type="entry name" value="TM_PBP2"/>
    <property type="match status" value="1"/>
</dbReference>
<proteinExistence type="inferred from homology"/>
<dbReference type="Proteomes" id="UP000032266">
    <property type="component" value="Chromosome"/>
</dbReference>
<dbReference type="HOGENOM" id="CLU_016047_0_3_6"/>
<dbReference type="EMBL" id="CP007142">
    <property type="protein sequence ID" value="AJQ95057.1"/>
    <property type="molecule type" value="Genomic_DNA"/>
</dbReference>
<protein>
    <submittedName>
        <fullName evidence="9">ABC-type sugar transport system, permease component</fullName>
    </submittedName>
</protein>
<accession>A0A0C5VK46</accession>
<comment type="subcellular location">
    <subcellularLocation>
        <location evidence="1 7">Cell membrane</location>
        <topology evidence="1 7">Multi-pass membrane protein</topology>
    </subcellularLocation>
</comment>
<feature type="transmembrane region" description="Helical" evidence="7">
    <location>
        <begin position="31"/>
        <end position="51"/>
    </location>
</feature>
<keyword evidence="2 7" id="KW-0813">Transport</keyword>
<keyword evidence="3" id="KW-1003">Cell membrane</keyword>
<dbReference type="PANTHER" id="PTHR43005:SF2">
    <property type="entry name" value="INTEGRAL MEMBRANE SUGAR TRANSPORT PROTEIN"/>
    <property type="match status" value="1"/>
</dbReference>
<evidence type="ECO:0000313" key="9">
    <source>
        <dbReference type="EMBL" id="AJQ95057.1"/>
    </source>
</evidence>
<dbReference type="Pfam" id="PF00528">
    <property type="entry name" value="BPD_transp_1"/>
    <property type="match status" value="1"/>
</dbReference>
<dbReference type="PANTHER" id="PTHR43005">
    <property type="entry name" value="BLR7065 PROTEIN"/>
    <property type="match status" value="1"/>
</dbReference>
<dbReference type="InterPro" id="IPR000515">
    <property type="entry name" value="MetI-like"/>
</dbReference>
<evidence type="ECO:0000256" key="1">
    <source>
        <dbReference type="ARBA" id="ARBA00004651"/>
    </source>
</evidence>
<dbReference type="OrthoDB" id="9785347at2"/>
<reference evidence="9 10" key="1">
    <citation type="submission" date="2014-01" db="EMBL/GenBank/DDBJ databases">
        <title>Full genme sequencing of cellulolytic bacterium Gynuella sunshinyii YC6258T gen. nov., sp. nov.</title>
        <authorList>
            <person name="Khan H."/>
            <person name="Chung E.J."/>
            <person name="Chung Y.R."/>
        </authorList>
    </citation>
    <scope>NUCLEOTIDE SEQUENCE [LARGE SCALE GENOMIC DNA]</scope>
    <source>
        <strain evidence="9 10">YC6258</strain>
    </source>
</reference>
<dbReference type="Gene3D" id="1.10.3720.10">
    <property type="entry name" value="MetI-like"/>
    <property type="match status" value="1"/>
</dbReference>
<organism evidence="9 10">
    <name type="scientific">Gynuella sunshinyii YC6258</name>
    <dbReference type="NCBI Taxonomy" id="1445510"/>
    <lineage>
        <taxon>Bacteria</taxon>
        <taxon>Pseudomonadati</taxon>
        <taxon>Pseudomonadota</taxon>
        <taxon>Gammaproteobacteria</taxon>
        <taxon>Oceanospirillales</taxon>
        <taxon>Saccharospirillaceae</taxon>
        <taxon>Gynuella</taxon>
    </lineage>
</organism>
<feature type="domain" description="ABC transmembrane type-1" evidence="8">
    <location>
        <begin position="98"/>
        <end position="312"/>
    </location>
</feature>
<dbReference type="GO" id="GO:0055085">
    <property type="term" value="P:transmembrane transport"/>
    <property type="evidence" value="ECO:0007669"/>
    <property type="project" value="InterPro"/>
</dbReference>
<keyword evidence="9" id="KW-0762">Sugar transport</keyword>
<feature type="transmembrane region" description="Helical" evidence="7">
    <location>
        <begin position="293"/>
        <end position="313"/>
    </location>
</feature>
<keyword evidence="4 7" id="KW-0812">Transmembrane</keyword>
<keyword evidence="10" id="KW-1185">Reference proteome</keyword>
<keyword evidence="6 7" id="KW-0472">Membrane</keyword>
<dbReference type="SUPFAM" id="SSF161098">
    <property type="entry name" value="MetI-like"/>
    <property type="match status" value="1"/>
</dbReference>
<keyword evidence="5 7" id="KW-1133">Transmembrane helix</keyword>
<evidence type="ECO:0000256" key="4">
    <source>
        <dbReference type="ARBA" id="ARBA00022692"/>
    </source>
</evidence>
<comment type="similarity">
    <text evidence="7">Belongs to the binding-protein-dependent transport system permease family.</text>
</comment>
<feature type="transmembrane region" description="Helical" evidence="7">
    <location>
        <begin position="102"/>
        <end position="123"/>
    </location>
</feature>
<sequence length="326" mass="36154">MTSQISRGRSFLSALYRPQAQSLAERRARMAWLMVAPALLLLFTVAAWPLFKTIVYSFTDATLTTTGALHFVGLANYLDLSGDTAFGVLADSLWWQAVTNTLWFTLVTVTLELIFGLAIALLLNQKFVGRGILRTAILVPWAIPTIVSAKMWGWMFHDQYGLINDLLSRIGIISEPLAWVAVPELSMWAVIIAEVWKTTPFMVLMLLAAMQVVSEDLYEVARLEGASAWQRFRYVTMPLIWPAMVVALIFRSLDALRVFDLIYVLTSNSESTMSISGYARQVLVDYQDMGGGSAASVLVFMLVAGVAICYLLFGKVRLNDSGEVNG</sequence>
<name>A0A0C5VK46_9GAMM</name>
<feature type="transmembrane region" description="Helical" evidence="7">
    <location>
        <begin position="232"/>
        <end position="250"/>
    </location>
</feature>
<evidence type="ECO:0000259" key="8">
    <source>
        <dbReference type="PROSITE" id="PS50928"/>
    </source>
</evidence>
<dbReference type="PROSITE" id="PS50928">
    <property type="entry name" value="ABC_TM1"/>
    <property type="match status" value="1"/>
</dbReference>
<dbReference type="PATRIC" id="fig|1445510.3.peg.2987"/>
<evidence type="ECO:0000313" key="10">
    <source>
        <dbReference type="Proteomes" id="UP000032266"/>
    </source>
</evidence>
<dbReference type="GO" id="GO:0005886">
    <property type="term" value="C:plasma membrane"/>
    <property type="evidence" value="ECO:0007669"/>
    <property type="project" value="UniProtKB-SubCell"/>
</dbReference>
<evidence type="ECO:0000256" key="7">
    <source>
        <dbReference type="RuleBase" id="RU363032"/>
    </source>
</evidence>
<evidence type="ECO:0000256" key="2">
    <source>
        <dbReference type="ARBA" id="ARBA00022448"/>
    </source>
</evidence>
<evidence type="ECO:0000256" key="6">
    <source>
        <dbReference type="ARBA" id="ARBA00023136"/>
    </source>
</evidence>
<feature type="transmembrane region" description="Helical" evidence="7">
    <location>
        <begin position="135"/>
        <end position="156"/>
    </location>
</feature>
<evidence type="ECO:0000256" key="3">
    <source>
        <dbReference type="ARBA" id="ARBA00022475"/>
    </source>
</evidence>
<dbReference type="InterPro" id="IPR035906">
    <property type="entry name" value="MetI-like_sf"/>
</dbReference>
<dbReference type="KEGG" id="gsn:YC6258_03019"/>
<gene>
    <name evidence="9" type="ORF">YC6258_03019</name>
</gene>
<dbReference type="AlphaFoldDB" id="A0A0C5VK46"/>
<dbReference type="RefSeq" id="WP_052830275.1">
    <property type="nucleotide sequence ID" value="NZ_CP007142.1"/>
</dbReference>
<evidence type="ECO:0000256" key="5">
    <source>
        <dbReference type="ARBA" id="ARBA00022989"/>
    </source>
</evidence>
<dbReference type="STRING" id="1445510.YC6258_03019"/>